<dbReference type="Gene3D" id="3.40.50.620">
    <property type="entry name" value="HUPs"/>
    <property type="match status" value="1"/>
</dbReference>
<sequence>MAVIAVKDIRTTPELSDVAVIFGTAVTAEGEPRWALRERLKTGLSLWKNKKATVLMVSGAIEKKNHNQDEAQIMAHWLEKEGVPAQAIMIDSHGNNTWCTAQNTARFFPHRRLIVVTQWFHVARARWALSQFDFQHISAAYPRHFKIIEIWYLFREAIAWPAYMLLK</sequence>
<gene>
    <name evidence="2" type="ORF">E3D00_05865</name>
</gene>
<evidence type="ECO:0000259" key="1">
    <source>
        <dbReference type="Pfam" id="PF02698"/>
    </source>
</evidence>
<evidence type="ECO:0000313" key="3">
    <source>
        <dbReference type="Proteomes" id="UP000316313"/>
    </source>
</evidence>
<name>A0A4Y6UPQ4_9PROT</name>
<dbReference type="EMBL" id="CP038141">
    <property type="protein sequence ID" value="QDH18015.1"/>
    <property type="molecule type" value="Genomic_DNA"/>
</dbReference>
<dbReference type="KEGG" id="ssam:E3D00_05865"/>
<dbReference type="InterPro" id="IPR003848">
    <property type="entry name" value="DUF218"/>
</dbReference>
<dbReference type="InterPro" id="IPR051599">
    <property type="entry name" value="Cell_Envelope_Assoc"/>
</dbReference>
<dbReference type="Pfam" id="PF02698">
    <property type="entry name" value="DUF218"/>
    <property type="match status" value="1"/>
</dbReference>
<dbReference type="InterPro" id="IPR014729">
    <property type="entry name" value="Rossmann-like_a/b/a_fold"/>
</dbReference>
<dbReference type="AlphaFoldDB" id="A0A4Y6UPQ4"/>
<dbReference type="CDD" id="cd06259">
    <property type="entry name" value="YdcF-like"/>
    <property type="match status" value="1"/>
</dbReference>
<dbReference type="Proteomes" id="UP000316313">
    <property type="component" value="Chromosome"/>
</dbReference>
<protein>
    <submittedName>
        <fullName evidence="2">YdcF family protein</fullName>
    </submittedName>
</protein>
<evidence type="ECO:0000313" key="2">
    <source>
        <dbReference type="EMBL" id="QDH18015.1"/>
    </source>
</evidence>
<keyword evidence="3" id="KW-1185">Reference proteome</keyword>
<dbReference type="OrthoDB" id="9782395at2"/>
<organism evidence="2 3">
    <name type="scientific">Swingsia samuiensis</name>
    <dbReference type="NCBI Taxonomy" id="1293412"/>
    <lineage>
        <taxon>Bacteria</taxon>
        <taxon>Pseudomonadati</taxon>
        <taxon>Pseudomonadota</taxon>
        <taxon>Alphaproteobacteria</taxon>
        <taxon>Acetobacterales</taxon>
        <taxon>Acetobacteraceae</taxon>
        <taxon>Swingsia</taxon>
    </lineage>
</organism>
<dbReference type="GO" id="GO:0005886">
    <property type="term" value="C:plasma membrane"/>
    <property type="evidence" value="ECO:0007669"/>
    <property type="project" value="TreeGrafter"/>
</dbReference>
<reference evidence="2 3" key="1">
    <citation type="submission" date="2019-03" db="EMBL/GenBank/DDBJ databases">
        <title>The complete genome sequence of Swingsia samuiensis NBRC107927(T).</title>
        <authorList>
            <person name="Chua K.-O."/>
            <person name="Chan K.-G."/>
            <person name="See-Too W.-S."/>
        </authorList>
    </citation>
    <scope>NUCLEOTIDE SEQUENCE [LARGE SCALE GENOMIC DNA]</scope>
    <source>
        <strain evidence="2 3">AH83</strain>
    </source>
</reference>
<proteinExistence type="predicted"/>
<feature type="domain" description="DUF218" evidence="1">
    <location>
        <begin position="17"/>
        <end position="141"/>
    </location>
</feature>
<accession>A0A4Y6UPQ4</accession>
<dbReference type="PANTHER" id="PTHR30336">
    <property type="entry name" value="INNER MEMBRANE PROTEIN, PROBABLE PERMEASE"/>
    <property type="match status" value="1"/>
</dbReference>
<dbReference type="PANTHER" id="PTHR30336:SF20">
    <property type="entry name" value="DUF218 DOMAIN-CONTAINING PROTEIN"/>
    <property type="match status" value="1"/>
</dbReference>